<comment type="caution">
    <text evidence="2">The sequence shown here is derived from an EMBL/GenBank/DDBJ whole genome shotgun (WGS) entry which is preliminary data.</text>
</comment>
<evidence type="ECO:0000256" key="1">
    <source>
        <dbReference type="SAM" id="SignalP"/>
    </source>
</evidence>
<dbReference type="Proteomes" id="UP000287033">
    <property type="component" value="Unassembled WGS sequence"/>
</dbReference>
<evidence type="ECO:0000313" key="3">
    <source>
        <dbReference type="Proteomes" id="UP000287033"/>
    </source>
</evidence>
<reference evidence="2 3" key="1">
    <citation type="journal article" date="2018" name="Nat. Ecol. Evol.">
        <title>Shark genomes provide insights into elasmobranch evolution and the origin of vertebrates.</title>
        <authorList>
            <person name="Hara Y"/>
            <person name="Yamaguchi K"/>
            <person name="Onimaru K"/>
            <person name="Kadota M"/>
            <person name="Koyanagi M"/>
            <person name="Keeley SD"/>
            <person name="Tatsumi K"/>
            <person name="Tanaka K"/>
            <person name="Motone F"/>
            <person name="Kageyama Y"/>
            <person name="Nozu R"/>
            <person name="Adachi N"/>
            <person name="Nishimura O"/>
            <person name="Nakagawa R"/>
            <person name="Tanegashima C"/>
            <person name="Kiyatake I"/>
            <person name="Matsumoto R"/>
            <person name="Murakumo K"/>
            <person name="Nishida K"/>
            <person name="Terakita A"/>
            <person name="Kuratani S"/>
            <person name="Sato K"/>
            <person name="Hyodo S Kuraku.S."/>
        </authorList>
    </citation>
    <scope>NUCLEOTIDE SEQUENCE [LARGE SCALE GENOMIC DNA]</scope>
</reference>
<dbReference type="EMBL" id="BEZZ01085838">
    <property type="protein sequence ID" value="GCC42712.1"/>
    <property type="molecule type" value="Genomic_DNA"/>
</dbReference>
<keyword evidence="3" id="KW-1185">Reference proteome</keyword>
<evidence type="ECO:0000313" key="2">
    <source>
        <dbReference type="EMBL" id="GCC42712.1"/>
    </source>
</evidence>
<sequence length="38" mass="4283">MSWFTAAVAALAVWLMAHERFRRPMEDSGTVEESGVWG</sequence>
<feature type="non-terminal residue" evidence="2">
    <location>
        <position position="38"/>
    </location>
</feature>
<dbReference type="AlphaFoldDB" id="A0A401TJ82"/>
<name>A0A401TJ82_CHIPU</name>
<keyword evidence="1" id="KW-0732">Signal</keyword>
<proteinExistence type="predicted"/>
<organism evidence="2 3">
    <name type="scientific">Chiloscyllium punctatum</name>
    <name type="common">Brownbanded bambooshark</name>
    <name type="synonym">Hemiscyllium punctatum</name>
    <dbReference type="NCBI Taxonomy" id="137246"/>
    <lineage>
        <taxon>Eukaryota</taxon>
        <taxon>Metazoa</taxon>
        <taxon>Chordata</taxon>
        <taxon>Craniata</taxon>
        <taxon>Vertebrata</taxon>
        <taxon>Chondrichthyes</taxon>
        <taxon>Elasmobranchii</taxon>
        <taxon>Galeomorphii</taxon>
        <taxon>Galeoidea</taxon>
        <taxon>Orectolobiformes</taxon>
        <taxon>Hemiscylliidae</taxon>
        <taxon>Chiloscyllium</taxon>
    </lineage>
</organism>
<gene>
    <name evidence="2" type="ORF">chiPu_0026707</name>
</gene>
<feature type="chain" id="PRO_5019256662" evidence="1">
    <location>
        <begin position="19"/>
        <end position="38"/>
    </location>
</feature>
<protein>
    <submittedName>
        <fullName evidence="2">Uncharacterized protein</fullName>
    </submittedName>
</protein>
<feature type="signal peptide" evidence="1">
    <location>
        <begin position="1"/>
        <end position="18"/>
    </location>
</feature>
<accession>A0A401TJ82</accession>